<evidence type="ECO:0000256" key="4">
    <source>
        <dbReference type="ARBA" id="ARBA00023242"/>
    </source>
</evidence>
<dbReference type="AlphaFoldDB" id="A6IV89"/>
<evidence type="ECO:0000256" key="1">
    <source>
        <dbReference type="ARBA" id="ARBA00004123"/>
    </source>
</evidence>
<keyword evidence="6" id="KW-0732">Signal</keyword>
<evidence type="ECO:0000313" key="8">
    <source>
        <dbReference type="EMBL" id="EDM07091.1"/>
    </source>
</evidence>
<proteinExistence type="predicted"/>
<feature type="chain" id="PRO_5039896834" evidence="6">
    <location>
        <begin position="29"/>
        <end position="169"/>
    </location>
</feature>
<reference evidence="8 9" key="1">
    <citation type="submission" date="2005-09" db="EMBL/GenBank/DDBJ databases">
        <authorList>
            <person name="Mural R.J."/>
            <person name="Li P.W."/>
            <person name="Adams M.D."/>
            <person name="Amanatides P.G."/>
            <person name="Baden-Tillson H."/>
            <person name="Barnstead M."/>
            <person name="Chin S.H."/>
            <person name="Dew I."/>
            <person name="Evans C.A."/>
            <person name="Ferriera S."/>
            <person name="Flanigan M."/>
            <person name="Fosler C."/>
            <person name="Glodek A."/>
            <person name="Gu Z."/>
            <person name="Holt R.A."/>
            <person name="Jennings D."/>
            <person name="Kraft C.L."/>
            <person name="Lu F."/>
            <person name="Nguyen T."/>
            <person name="Nusskern D.R."/>
            <person name="Pfannkoch C.M."/>
            <person name="Sitter C."/>
            <person name="Sutton G.G."/>
            <person name="Venter J.C."/>
            <person name="Wang Z."/>
            <person name="Woodage T."/>
            <person name="Zheng X.H."/>
            <person name="Zhong F."/>
        </authorList>
    </citation>
    <scope>NUCLEOTIDE SEQUENCE [LARGE SCALE GENOMIC DNA]</scope>
    <source>
        <strain>BN</strain>
        <strain evidence="9">Sprague-Dawley</strain>
    </source>
</reference>
<feature type="domain" description="MI" evidence="7">
    <location>
        <begin position="81"/>
        <end position="169"/>
    </location>
</feature>
<evidence type="ECO:0000256" key="2">
    <source>
        <dbReference type="ARBA" id="ARBA00022664"/>
    </source>
</evidence>
<evidence type="ECO:0000256" key="6">
    <source>
        <dbReference type="SAM" id="SignalP"/>
    </source>
</evidence>
<dbReference type="Pfam" id="PF02847">
    <property type="entry name" value="MA3"/>
    <property type="match status" value="1"/>
</dbReference>
<evidence type="ECO:0000259" key="7">
    <source>
        <dbReference type="PROSITE" id="PS51366"/>
    </source>
</evidence>
<feature type="signal peptide" evidence="6">
    <location>
        <begin position="1"/>
        <end position="28"/>
    </location>
</feature>
<evidence type="ECO:0000313" key="9">
    <source>
        <dbReference type="Proteomes" id="UP000234681"/>
    </source>
</evidence>
<dbReference type="PROSITE" id="PS51366">
    <property type="entry name" value="MI"/>
    <property type="match status" value="1"/>
</dbReference>
<dbReference type="EMBL" id="CH473969">
    <property type="protein sequence ID" value="EDM07091.1"/>
    <property type="molecule type" value="Genomic_DNA"/>
</dbReference>
<evidence type="ECO:0000256" key="5">
    <source>
        <dbReference type="SAM" id="MobiDB-lite"/>
    </source>
</evidence>
<feature type="compositionally biased region" description="Basic and acidic residues" evidence="5">
    <location>
        <begin position="52"/>
        <end position="69"/>
    </location>
</feature>
<gene>
    <name evidence="8" type="ORF">rCG_37999</name>
</gene>
<evidence type="ECO:0000256" key="3">
    <source>
        <dbReference type="ARBA" id="ARBA00023187"/>
    </source>
</evidence>
<dbReference type="GO" id="GO:0006397">
    <property type="term" value="P:mRNA processing"/>
    <property type="evidence" value="ECO:0007669"/>
    <property type="project" value="UniProtKB-KW"/>
</dbReference>
<keyword evidence="3" id="KW-0508">mRNA splicing</keyword>
<dbReference type="PANTHER" id="PTHR18034">
    <property type="entry name" value="CELL CYCLE CONTROL PROTEIN CWF22-RELATED"/>
    <property type="match status" value="1"/>
</dbReference>
<keyword evidence="4" id="KW-0539">Nucleus</keyword>
<name>A6IV89_RAT</name>
<feature type="compositionally biased region" description="Acidic residues" evidence="5">
    <location>
        <begin position="36"/>
        <end position="46"/>
    </location>
</feature>
<feature type="region of interest" description="Disordered" evidence="5">
    <location>
        <begin position="36"/>
        <end position="69"/>
    </location>
</feature>
<protein>
    <submittedName>
        <fullName evidence="8">RCG37999</fullName>
    </submittedName>
</protein>
<dbReference type="GO" id="GO:0008380">
    <property type="term" value="P:RNA splicing"/>
    <property type="evidence" value="ECO:0007669"/>
    <property type="project" value="UniProtKB-KW"/>
</dbReference>
<sequence>MLSLEITSILMFLRWVTIFMENEEKCEAIKKKEILDEGDSDSDTDQEAGSSEYKEEKEEEKGEEGGQKVTIHDTTEINLGSFCYTMYLTIQSSLDFEECAHKLLKMDFAETQTKELCHMKLDCCAQQRTDEKFFGLLAGWFCMQKREYMELFESIFKIQSNSIHCLETN</sequence>
<organism evidence="8 9">
    <name type="scientific">Rattus norvegicus</name>
    <name type="common">Rat</name>
    <dbReference type="NCBI Taxonomy" id="10116"/>
    <lineage>
        <taxon>Eukaryota</taxon>
        <taxon>Metazoa</taxon>
        <taxon>Chordata</taxon>
        <taxon>Craniata</taxon>
        <taxon>Vertebrata</taxon>
        <taxon>Euteleostomi</taxon>
        <taxon>Mammalia</taxon>
        <taxon>Eutheria</taxon>
        <taxon>Euarchontoglires</taxon>
        <taxon>Glires</taxon>
        <taxon>Rodentia</taxon>
        <taxon>Myomorpha</taxon>
        <taxon>Muroidea</taxon>
        <taxon>Muridae</taxon>
        <taxon>Murinae</taxon>
        <taxon>Rattus</taxon>
    </lineage>
</organism>
<dbReference type="InterPro" id="IPR003891">
    <property type="entry name" value="Initiation_fac_eIF4g_MI"/>
</dbReference>
<dbReference type="InterPro" id="IPR050781">
    <property type="entry name" value="CWC22_splicing_factor"/>
</dbReference>
<dbReference type="GO" id="GO:0005634">
    <property type="term" value="C:nucleus"/>
    <property type="evidence" value="ECO:0007669"/>
    <property type="project" value="UniProtKB-SubCell"/>
</dbReference>
<dbReference type="Proteomes" id="UP000234681">
    <property type="component" value="Chromosome X"/>
</dbReference>
<comment type="subcellular location">
    <subcellularLocation>
        <location evidence="1">Nucleus</location>
    </subcellularLocation>
</comment>
<keyword evidence="2" id="KW-0507">mRNA processing</keyword>
<dbReference type="PANTHER" id="PTHR18034:SF3">
    <property type="entry name" value="PRE-MRNA-SPLICING FACTOR CWC22 HOMOLOG"/>
    <property type="match status" value="1"/>
</dbReference>
<accession>A6IV89</accession>